<dbReference type="EMBL" id="DF842410">
    <property type="protein sequence ID" value="GAT46375.1"/>
    <property type="molecule type" value="Genomic_DNA"/>
</dbReference>
<name>A0ABQ0L5H0_MYCCL</name>
<dbReference type="Proteomes" id="UP000815677">
    <property type="component" value="Unassembled WGS sequence"/>
</dbReference>
<gene>
    <name evidence="1" type="ORF">MCHLO_03908</name>
</gene>
<evidence type="ECO:0000313" key="2">
    <source>
        <dbReference type="Proteomes" id="UP000815677"/>
    </source>
</evidence>
<sequence length="82" mass="9717">MSVYETLKSPDAAIHRVPAMKSAWKANGSRNTRYKMDSWIVYHSSYASPVEFLALSRPYEWDRFGRKPTANPDIERWTYEDW</sequence>
<organism evidence="1 2">
    <name type="scientific">Mycena chlorophos</name>
    <name type="common">Agaric fungus</name>
    <name type="synonym">Agaricus chlorophos</name>
    <dbReference type="NCBI Taxonomy" id="658473"/>
    <lineage>
        <taxon>Eukaryota</taxon>
        <taxon>Fungi</taxon>
        <taxon>Dikarya</taxon>
        <taxon>Basidiomycota</taxon>
        <taxon>Agaricomycotina</taxon>
        <taxon>Agaricomycetes</taxon>
        <taxon>Agaricomycetidae</taxon>
        <taxon>Agaricales</taxon>
        <taxon>Marasmiineae</taxon>
        <taxon>Mycenaceae</taxon>
        <taxon>Mycena</taxon>
    </lineage>
</organism>
<protein>
    <submittedName>
        <fullName evidence="1">Uncharacterized protein</fullName>
    </submittedName>
</protein>
<accession>A0ABQ0L5H0</accession>
<evidence type="ECO:0000313" key="1">
    <source>
        <dbReference type="EMBL" id="GAT46375.1"/>
    </source>
</evidence>
<reference evidence="1" key="1">
    <citation type="submission" date="2014-09" db="EMBL/GenBank/DDBJ databases">
        <title>Genome sequence of the luminous mushroom Mycena chlorophos for searching fungal bioluminescence genes.</title>
        <authorList>
            <person name="Tanaka Y."/>
            <person name="Kasuga D."/>
            <person name="Oba Y."/>
            <person name="Hase S."/>
            <person name="Sato K."/>
            <person name="Oba Y."/>
            <person name="Sakakibara Y."/>
        </authorList>
    </citation>
    <scope>NUCLEOTIDE SEQUENCE</scope>
</reference>
<keyword evidence="2" id="KW-1185">Reference proteome</keyword>
<proteinExistence type="predicted"/>